<reference evidence="1" key="1">
    <citation type="journal article" date="2014" name="Front. Microbiol.">
        <title>High frequency of phylogenetically diverse reductive dehalogenase-homologous genes in deep subseafloor sedimentary metagenomes.</title>
        <authorList>
            <person name="Kawai M."/>
            <person name="Futagami T."/>
            <person name="Toyoda A."/>
            <person name="Takaki Y."/>
            <person name="Nishi S."/>
            <person name="Hori S."/>
            <person name="Arai W."/>
            <person name="Tsubouchi T."/>
            <person name="Morono Y."/>
            <person name="Uchiyama I."/>
            <person name="Ito T."/>
            <person name="Fujiyama A."/>
            <person name="Inagaki F."/>
            <person name="Takami H."/>
        </authorList>
    </citation>
    <scope>NUCLEOTIDE SEQUENCE</scope>
    <source>
        <strain evidence="1">Expedition CK06-06</strain>
    </source>
</reference>
<proteinExistence type="predicted"/>
<organism evidence="1">
    <name type="scientific">marine sediment metagenome</name>
    <dbReference type="NCBI Taxonomy" id="412755"/>
    <lineage>
        <taxon>unclassified sequences</taxon>
        <taxon>metagenomes</taxon>
        <taxon>ecological metagenomes</taxon>
    </lineage>
</organism>
<name>X1JAB1_9ZZZZ</name>
<comment type="caution">
    <text evidence="1">The sequence shown here is derived from an EMBL/GenBank/DDBJ whole genome shotgun (WGS) entry which is preliminary data.</text>
</comment>
<accession>X1JAB1</accession>
<protein>
    <submittedName>
        <fullName evidence="1">Uncharacterized protein</fullName>
    </submittedName>
</protein>
<feature type="non-terminal residue" evidence="1">
    <location>
        <position position="1"/>
    </location>
</feature>
<sequence>YKKQAYIVIEPQGDINNYNYRNNSEFTIKKYICEPIVMSKFNNPNFLSMPELLVFYRIYG</sequence>
<gene>
    <name evidence="1" type="ORF">S03H2_44139</name>
</gene>
<evidence type="ECO:0000313" key="1">
    <source>
        <dbReference type="EMBL" id="GAH75309.1"/>
    </source>
</evidence>
<dbReference type="AlphaFoldDB" id="X1JAB1"/>
<dbReference type="EMBL" id="BARU01027580">
    <property type="protein sequence ID" value="GAH75309.1"/>
    <property type="molecule type" value="Genomic_DNA"/>
</dbReference>